<name>A0A5A7NDW5_9PROT</name>
<dbReference type="InterPro" id="IPR050250">
    <property type="entry name" value="Macrolide_Exporter_MacB"/>
</dbReference>
<evidence type="ECO:0000256" key="3">
    <source>
        <dbReference type="ARBA" id="ARBA00022692"/>
    </source>
</evidence>
<evidence type="ECO:0000256" key="5">
    <source>
        <dbReference type="ARBA" id="ARBA00023136"/>
    </source>
</evidence>
<gene>
    <name evidence="9" type="ORF">JCM17846_28180</name>
</gene>
<keyword evidence="2" id="KW-1003">Cell membrane</keyword>
<keyword evidence="10" id="KW-1185">Reference proteome</keyword>
<dbReference type="EMBL" id="BKCN01000018">
    <property type="protein sequence ID" value="GER05136.1"/>
    <property type="molecule type" value="Genomic_DNA"/>
</dbReference>
<evidence type="ECO:0000313" key="9">
    <source>
        <dbReference type="EMBL" id="GER05136.1"/>
    </source>
</evidence>
<evidence type="ECO:0000313" key="10">
    <source>
        <dbReference type="Proteomes" id="UP000324996"/>
    </source>
</evidence>
<dbReference type="InterPro" id="IPR003838">
    <property type="entry name" value="ABC3_permease_C"/>
</dbReference>
<accession>A0A5A7NDW5</accession>
<dbReference type="Pfam" id="PF02687">
    <property type="entry name" value="FtsX"/>
    <property type="match status" value="1"/>
</dbReference>
<feature type="transmembrane region" description="Helical" evidence="7">
    <location>
        <begin position="205"/>
        <end position="226"/>
    </location>
</feature>
<feature type="domain" description="ABC3 transporter permease C-terminal" evidence="8">
    <location>
        <begin position="211"/>
        <end position="323"/>
    </location>
</feature>
<dbReference type="GO" id="GO:0005886">
    <property type="term" value="C:plasma membrane"/>
    <property type="evidence" value="ECO:0007669"/>
    <property type="project" value="UniProtKB-SubCell"/>
</dbReference>
<sequence>MAERIAAQSGVLAVTRVGQKIPDNGQNQVQISVVGQSGSRDSDLTVSFMNVVPGFDKFFGIEMRAGRWFDPAMDVDRLGYRKLGRTGSAVISEGALRQLGFSSPEDALGTDLNLVMEGARALVKIIGIAPDIVWGEGRADPAPQLYVFEGNPEAGILYRLAAKDATAFHSWLTAFWAEMEIGSYIAGDSLEVRYQALLADERGRLHAVLGFAFISVALSLIGLYGLTANYLHKQGRELALRKLHGASTLLLTGLLSRRILTPLAGAAIVAVPIAFHFNATWLKTFSERIELGPTPFLFGVILAILAALGAVLPIMLSASRRSPILFLRSEN</sequence>
<keyword evidence="3 7" id="KW-0812">Transmembrane</keyword>
<comment type="caution">
    <text evidence="9">The sequence shown here is derived from an EMBL/GenBank/DDBJ whole genome shotgun (WGS) entry which is preliminary data.</text>
</comment>
<feature type="transmembrane region" description="Helical" evidence="7">
    <location>
        <begin position="297"/>
        <end position="318"/>
    </location>
</feature>
<organism evidence="9 10">
    <name type="scientific">Iodidimonas nitroreducens</name>
    <dbReference type="NCBI Taxonomy" id="1236968"/>
    <lineage>
        <taxon>Bacteria</taxon>
        <taxon>Pseudomonadati</taxon>
        <taxon>Pseudomonadota</taxon>
        <taxon>Alphaproteobacteria</taxon>
        <taxon>Iodidimonadales</taxon>
        <taxon>Iodidimonadaceae</taxon>
        <taxon>Iodidimonas</taxon>
    </lineage>
</organism>
<dbReference type="PANTHER" id="PTHR30572">
    <property type="entry name" value="MEMBRANE COMPONENT OF TRANSPORTER-RELATED"/>
    <property type="match status" value="1"/>
</dbReference>
<feature type="transmembrane region" description="Helical" evidence="7">
    <location>
        <begin position="259"/>
        <end position="277"/>
    </location>
</feature>
<evidence type="ECO:0000256" key="7">
    <source>
        <dbReference type="SAM" id="Phobius"/>
    </source>
</evidence>
<evidence type="ECO:0000259" key="8">
    <source>
        <dbReference type="Pfam" id="PF02687"/>
    </source>
</evidence>
<reference evidence="9 10" key="1">
    <citation type="submission" date="2019-09" db="EMBL/GenBank/DDBJ databases">
        <title>NBRP : Genome information of microbial organism related human and environment.</title>
        <authorList>
            <person name="Hattori M."/>
            <person name="Oshima K."/>
            <person name="Inaba H."/>
            <person name="Suda W."/>
            <person name="Sakamoto M."/>
            <person name="Iino T."/>
            <person name="Kitahara M."/>
            <person name="Oshida Y."/>
            <person name="Iida T."/>
            <person name="Kudo T."/>
            <person name="Itoh T."/>
            <person name="Ohkuma M."/>
        </authorList>
    </citation>
    <scope>NUCLEOTIDE SEQUENCE [LARGE SCALE GENOMIC DNA]</scope>
    <source>
        <strain evidence="9 10">Q-1</strain>
    </source>
</reference>
<dbReference type="PANTHER" id="PTHR30572:SF4">
    <property type="entry name" value="ABC TRANSPORTER PERMEASE YTRF"/>
    <property type="match status" value="1"/>
</dbReference>
<evidence type="ECO:0000256" key="2">
    <source>
        <dbReference type="ARBA" id="ARBA00022475"/>
    </source>
</evidence>
<evidence type="ECO:0000256" key="1">
    <source>
        <dbReference type="ARBA" id="ARBA00004651"/>
    </source>
</evidence>
<proteinExistence type="inferred from homology"/>
<evidence type="ECO:0000256" key="4">
    <source>
        <dbReference type="ARBA" id="ARBA00022989"/>
    </source>
</evidence>
<protein>
    <recommendedName>
        <fullName evidence="8">ABC3 transporter permease C-terminal domain-containing protein</fullName>
    </recommendedName>
</protein>
<keyword evidence="4 7" id="KW-1133">Transmembrane helix</keyword>
<dbReference type="Proteomes" id="UP000324996">
    <property type="component" value="Unassembled WGS sequence"/>
</dbReference>
<comment type="subcellular location">
    <subcellularLocation>
        <location evidence="1">Cell membrane</location>
        <topology evidence="1">Multi-pass membrane protein</topology>
    </subcellularLocation>
</comment>
<keyword evidence="5 7" id="KW-0472">Membrane</keyword>
<dbReference type="AlphaFoldDB" id="A0A5A7NDW5"/>
<comment type="similarity">
    <text evidence="6">Belongs to the ABC-4 integral membrane protein family.</text>
</comment>
<evidence type="ECO:0000256" key="6">
    <source>
        <dbReference type="ARBA" id="ARBA00038076"/>
    </source>
</evidence>
<dbReference type="GO" id="GO:0022857">
    <property type="term" value="F:transmembrane transporter activity"/>
    <property type="evidence" value="ECO:0007669"/>
    <property type="project" value="TreeGrafter"/>
</dbReference>